<evidence type="ECO:0000259" key="8">
    <source>
        <dbReference type="PROSITE" id="PS50878"/>
    </source>
</evidence>
<keyword evidence="2" id="KW-0548">Nucleotidyltransferase</keyword>
<dbReference type="PROSITE" id="PS50878">
    <property type="entry name" value="RT_POL"/>
    <property type="match status" value="1"/>
</dbReference>
<keyword evidence="12" id="KW-1185">Reference proteome</keyword>
<evidence type="ECO:0000256" key="2">
    <source>
        <dbReference type="ARBA" id="ARBA00022695"/>
    </source>
</evidence>
<dbReference type="InterPro" id="IPR043502">
    <property type="entry name" value="DNA/RNA_pol_sf"/>
</dbReference>
<keyword evidence="5 9" id="KW-0695">RNA-directed DNA polymerase</keyword>
<dbReference type="GO" id="GO:0003964">
    <property type="term" value="F:RNA-directed DNA polymerase activity"/>
    <property type="evidence" value="ECO:0007669"/>
    <property type="project" value="UniProtKB-KW"/>
</dbReference>
<comment type="similarity">
    <text evidence="7">Belongs to the bacterial reverse transcriptase family.</text>
</comment>
<dbReference type="Pfam" id="PF00078">
    <property type="entry name" value="RVT_1"/>
    <property type="match status" value="1"/>
</dbReference>
<protein>
    <submittedName>
        <fullName evidence="10">RNA-directed DNA polymerase</fullName>
    </submittedName>
    <submittedName>
        <fullName evidence="9">Reverse transcriptase</fullName>
    </submittedName>
</protein>
<dbReference type="EMBL" id="SODO01000004">
    <property type="protein sequence ID" value="TDW59646.1"/>
    <property type="molecule type" value="Genomic_DNA"/>
</dbReference>
<dbReference type="CDD" id="cd03487">
    <property type="entry name" value="RT_Bac_retron_II"/>
    <property type="match status" value="1"/>
</dbReference>
<reference evidence="10 12" key="2">
    <citation type="submission" date="2019-03" db="EMBL/GenBank/DDBJ databases">
        <title>Genomic Encyclopedia of Archaeal and Bacterial Type Strains, Phase II (KMG-II): from individual species to whole genera.</title>
        <authorList>
            <person name="Goeker M."/>
        </authorList>
    </citation>
    <scope>NUCLEOTIDE SEQUENCE [LARGE SCALE GENOMIC DNA]</scope>
    <source>
        <strain evidence="10 12">DSM 15594</strain>
    </source>
</reference>
<proteinExistence type="inferred from homology"/>
<dbReference type="GO" id="GO:0051607">
    <property type="term" value="P:defense response to virus"/>
    <property type="evidence" value="ECO:0007669"/>
    <property type="project" value="UniProtKB-KW"/>
</dbReference>
<evidence type="ECO:0000256" key="1">
    <source>
        <dbReference type="ARBA" id="ARBA00022679"/>
    </source>
</evidence>
<dbReference type="SUPFAM" id="SSF56672">
    <property type="entry name" value="DNA/RNA polymerases"/>
    <property type="match status" value="1"/>
</dbReference>
<evidence type="ECO:0000256" key="3">
    <source>
        <dbReference type="ARBA" id="ARBA00022723"/>
    </source>
</evidence>
<name>A0A235CKC5_9GAMM</name>
<dbReference type="EMBL" id="NQJF01000005">
    <property type="protein sequence ID" value="OYD24886.1"/>
    <property type="molecule type" value="Genomic_DNA"/>
</dbReference>
<dbReference type="OrthoDB" id="7055795at2"/>
<dbReference type="Proteomes" id="UP000295058">
    <property type="component" value="Unassembled WGS sequence"/>
</dbReference>
<accession>A0A235CKC5</accession>
<evidence type="ECO:0000313" key="11">
    <source>
        <dbReference type="Proteomes" id="UP000243640"/>
    </source>
</evidence>
<dbReference type="AlphaFoldDB" id="A0A235CKC5"/>
<keyword evidence="4" id="KW-0460">Magnesium</keyword>
<feature type="domain" description="Reverse transcriptase" evidence="8">
    <location>
        <begin position="28"/>
        <end position="255"/>
    </location>
</feature>
<reference evidence="9 11" key="1">
    <citation type="submission" date="2017-08" db="EMBL/GenBank/DDBJ databases">
        <title>Draft Genome Sequence of the Marine Bacterium Oceanimonas baumannii ATCC 700832.</title>
        <authorList>
            <person name="Mcclelland W.D."/>
            <person name="Brennan M.A."/>
            <person name="Trachtenberg A.M."/>
            <person name="Maclea K.S."/>
        </authorList>
    </citation>
    <scope>NUCLEOTIDE SEQUENCE [LARGE SCALE GENOMIC DNA]</scope>
    <source>
        <strain evidence="9 11">ATCC 700832</strain>
    </source>
</reference>
<dbReference type="RefSeq" id="WP_094277737.1">
    <property type="nucleotide sequence ID" value="NZ_NQJF01000005.1"/>
</dbReference>
<keyword evidence="1" id="KW-0808">Transferase</keyword>
<evidence type="ECO:0000256" key="4">
    <source>
        <dbReference type="ARBA" id="ARBA00022842"/>
    </source>
</evidence>
<dbReference type="InterPro" id="IPR000123">
    <property type="entry name" value="Reverse_transcriptase_msDNA"/>
</dbReference>
<dbReference type="InterPro" id="IPR000477">
    <property type="entry name" value="RT_dom"/>
</dbReference>
<keyword evidence="6" id="KW-0051">Antiviral defense</keyword>
<dbReference type="PRINTS" id="PR00866">
    <property type="entry name" value="RNADNAPOLMS"/>
</dbReference>
<dbReference type="GO" id="GO:0003723">
    <property type="term" value="F:RNA binding"/>
    <property type="evidence" value="ECO:0007669"/>
    <property type="project" value="InterPro"/>
</dbReference>
<evidence type="ECO:0000313" key="12">
    <source>
        <dbReference type="Proteomes" id="UP000295058"/>
    </source>
</evidence>
<evidence type="ECO:0000256" key="7">
    <source>
        <dbReference type="ARBA" id="ARBA00034120"/>
    </source>
</evidence>
<keyword evidence="3" id="KW-0479">Metal-binding</keyword>
<dbReference type="Proteomes" id="UP000243640">
    <property type="component" value="Unassembled WGS sequence"/>
</dbReference>
<evidence type="ECO:0000256" key="6">
    <source>
        <dbReference type="ARBA" id="ARBA00023118"/>
    </source>
</evidence>
<evidence type="ECO:0000256" key="5">
    <source>
        <dbReference type="ARBA" id="ARBA00022918"/>
    </source>
</evidence>
<evidence type="ECO:0000313" key="9">
    <source>
        <dbReference type="EMBL" id="OYD24886.1"/>
    </source>
</evidence>
<sequence>MQKDKPYITTTNVISSIPNLCKSLNITEDELSQALSLGSDMYVRDRVEKSDGSYRVIHKPHYLLRKIQRRINKRIFQKLVGWPSYIFGSVPNTVNYKGEVVEPKDYVSCAAQHCGAKSLLKLDIKDFFDNIHIYHVERIFSGFFHYNEEVSKTLSQICTYNNVVVQGALTSSYIASLCLWDKELEVVERLKRKNLVYTRLVDDITVSSKVSNYQFDNASALIVEMLRSKDLPVNNNKTKVFHATIEPLMVHGMRVNFKEPRYPSDEVRRLRAAVRNVEMLASEPGYRTTFAYRKDFNRCMGRVSKLKRVKHEKHKHLVERLNKVLPLPSRTDLRRCKLSVRRLENDYNKKRESYWYKKRFYMVHDRLNVLQRTYFKTAYQLRERLKKIRPWYDHVENE</sequence>
<dbReference type="GO" id="GO:0046872">
    <property type="term" value="F:metal ion binding"/>
    <property type="evidence" value="ECO:0007669"/>
    <property type="project" value="UniProtKB-KW"/>
</dbReference>
<organism evidence="9 11">
    <name type="scientific">Oceanimonas baumannii</name>
    <dbReference type="NCBI Taxonomy" id="129578"/>
    <lineage>
        <taxon>Bacteria</taxon>
        <taxon>Pseudomonadati</taxon>
        <taxon>Pseudomonadota</taxon>
        <taxon>Gammaproteobacteria</taxon>
        <taxon>Aeromonadales</taxon>
        <taxon>Aeromonadaceae</taxon>
        <taxon>Oceanimonas</taxon>
    </lineage>
</organism>
<gene>
    <name evidence="9" type="ORF">B6S09_06665</name>
    <name evidence="10" type="ORF">LY04_01285</name>
</gene>
<comment type="caution">
    <text evidence="9">The sequence shown here is derived from an EMBL/GenBank/DDBJ whole genome shotgun (WGS) entry which is preliminary data.</text>
</comment>
<evidence type="ECO:0000313" key="10">
    <source>
        <dbReference type="EMBL" id="TDW59646.1"/>
    </source>
</evidence>